<name>A0A926NKD9_9BACI</name>
<dbReference type="InterPro" id="IPR012340">
    <property type="entry name" value="NA-bd_OB-fold"/>
</dbReference>
<dbReference type="Proteomes" id="UP000626844">
    <property type="component" value="Unassembled WGS sequence"/>
</dbReference>
<dbReference type="InterPro" id="IPR058653">
    <property type="entry name" value="NfeD2_TM"/>
</dbReference>
<dbReference type="AlphaFoldDB" id="A0A926NKD9"/>
<proteinExistence type="predicted"/>
<reference evidence="3" key="1">
    <citation type="submission" date="2020-09" db="EMBL/GenBank/DDBJ databases">
        <title>A novel bacterium of genus Bacillus, isolated from South China Sea.</title>
        <authorList>
            <person name="Huang H."/>
            <person name="Mo K."/>
            <person name="Hu Y."/>
        </authorList>
    </citation>
    <scope>NUCLEOTIDE SEQUENCE</scope>
    <source>
        <strain evidence="3">IB182487</strain>
    </source>
</reference>
<evidence type="ECO:0000259" key="2">
    <source>
        <dbReference type="Pfam" id="PF25842"/>
    </source>
</evidence>
<dbReference type="Pfam" id="PF25842">
    <property type="entry name" value="NfeD_TM"/>
    <property type="match status" value="1"/>
</dbReference>
<keyword evidence="4" id="KW-1185">Reference proteome</keyword>
<evidence type="ECO:0000313" key="3">
    <source>
        <dbReference type="EMBL" id="MBD1381578.1"/>
    </source>
</evidence>
<feature type="transmembrane region" description="Helical" evidence="1">
    <location>
        <begin position="49"/>
        <end position="67"/>
    </location>
</feature>
<protein>
    <recommendedName>
        <fullName evidence="2">Membrane protein NfeD2 N-terminal transmembrane domain-containing protein</fullName>
    </recommendedName>
</protein>
<sequence length="179" mass="19067">MELFGTSLETIYFYGLIIAGSLTFLYILFGDVLEGVFEGITGSLLNPTLLFSFLTIFTANGYLFELITSLHSGLIFLISLGISSILVTLLNVFVLIPLSSAEESLSYSESDLKGRMGVVITSIPVDGYGEVILKSNSGSIAKPAISFDSLPIPSGSNVLVIDVQSGVLSVVEQKGLDEI</sequence>
<organism evidence="3 4">
    <name type="scientific">Metabacillus arenae</name>
    <dbReference type="NCBI Taxonomy" id="2771434"/>
    <lineage>
        <taxon>Bacteria</taxon>
        <taxon>Bacillati</taxon>
        <taxon>Bacillota</taxon>
        <taxon>Bacilli</taxon>
        <taxon>Bacillales</taxon>
        <taxon>Bacillaceae</taxon>
        <taxon>Metabacillus</taxon>
    </lineage>
</organism>
<dbReference type="Gene3D" id="2.40.50.140">
    <property type="entry name" value="Nucleic acid-binding proteins"/>
    <property type="match status" value="1"/>
</dbReference>
<dbReference type="EMBL" id="JACXAI010000019">
    <property type="protein sequence ID" value="MBD1381578.1"/>
    <property type="molecule type" value="Genomic_DNA"/>
</dbReference>
<feature type="transmembrane region" description="Helical" evidence="1">
    <location>
        <begin position="74"/>
        <end position="96"/>
    </location>
</feature>
<keyword evidence="1" id="KW-0472">Membrane</keyword>
<dbReference type="RefSeq" id="WP_191159163.1">
    <property type="nucleotide sequence ID" value="NZ_JACXAI010000019.1"/>
</dbReference>
<evidence type="ECO:0000313" key="4">
    <source>
        <dbReference type="Proteomes" id="UP000626844"/>
    </source>
</evidence>
<feature type="domain" description="Membrane protein NfeD2 N-terminal transmembrane" evidence="2">
    <location>
        <begin position="1"/>
        <end position="103"/>
    </location>
</feature>
<comment type="caution">
    <text evidence="3">The sequence shown here is derived from an EMBL/GenBank/DDBJ whole genome shotgun (WGS) entry which is preliminary data.</text>
</comment>
<accession>A0A926NKD9</accession>
<evidence type="ECO:0000256" key="1">
    <source>
        <dbReference type="SAM" id="Phobius"/>
    </source>
</evidence>
<keyword evidence="1" id="KW-0812">Transmembrane</keyword>
<keyword evidence="1" id="KW-1133">Transmembrane helix</keyword>
<feature type="transmembrane region" description="Helical" evidence="1">
    <location>
        <begin position="12"/>
        <end position="29"/>
    </location>
</feature>
<gene>
    <name evidence="3" type="ORF">IC621_15175</name>
</gene>